<organism evidence="3 4">
    <name type="scientific">Corallococcus macrosporus DSM 14697</name>
    <dbReference type="NCBI Taxonomy" id="1189310"/>
    <lineage>
        <taxon>Bacteria</taxon>
        <taxon>Pseudomonadati</taxon>
        <taxon>Myxococcota</taxon>
        <taxon>Myxococcia</taxon>
        <taxon>Myxococcales</taxon>
        <taxon>Cystobacterineae</taxon>
        <taxon>Myxococcaceae</taxon>
        <taxon>Corallococcus</taxon>
    </lineage>
</organism>
<evidence type="ECO:0000313" key="3">
    <source>
        <dbReference type="EMBL" id="ATB50277.1"/>
    </source>
</evidence>
<dbReference type="RefSeq" id="WP_095960532.1">
    <property type="nucleotide sequence ID" value="NZ_CP022203.1"/>
</dbReference>
<reference evidence="3 4" key="1">
    <citation type="submission" date="2017-06" db="EMBL/GenBank/DDBJ databases">
        <title>Sequencing and comparative analysis of myxobacterial genomes.</title>
        <authorList>
            <person name="Rupp O."/>
            <person name="Goesmann A."/>
            <person name="Sogaard-Andersen L."/>
        </authorList>
    </citation>
    <scope>NUCLEOTIDE SEQUENCE [LARGE SCALE GENOMIC DNA]</scope>
    <source>
        <strain evidence="3 4">DSM 14697</strain>
    </source>
</reference>
<dbReference type="KEGG" id="mmas:MYMAC_005932"/>
<feature type="region of interest" description="Disordered" evidence="1">
    <location>
        <begin position="1"/>
        <end position="176"/>
    </location>
</feature>
<feature type="compositionally biased region" description="Basic and acidic residues" evidence="1">
    <location>
        <begin position="1"/>
        <end position="21"/>
    </location>
</feature>
<keyword evidence="2" id="KW-0472">Membrane</keyword>
<evidence type="ECO:0000313" key="4">
    <source>
        <dbReference type="Proteomes" id="UP000217343"/>
    </source>
</evidence>
<accession>A0A250K3G4</accession>
<dbReference type="EMBL" id="CP022203">
    <property type="protein sequence ID" value="ATB50277.1"/>
    <property type="molecule type" value="Genomic_DNA"/>
</dbReference>
<gene>
    <name evidence="3" type="ORF">MYMAC_005932</name>
</gene>
<keyword evidence="2" id="KW-1133">Transmembrane helix</keyword>
<feature type="compositionally biased region" description="Low complexity" evidence="1">
    <location>
        <begin position="115"/>
        <end position="132"/>
    </location>
</feature>
<dbReference type="AlphaFoldDB" id="A0A250K3G4"/>
<name>A0A250K3G4_9BACT</name>
<evidence type="ECO:0000256" key="2">
    <source>
        <dbReference type="SAM" id="Phobius"/>
    </source>
</evidence>
<protein>
    <submittedName>
        <fullName evidence="3">Uncharacterized protein</fullName>
    </submittedName>
</protein>
<feature type="compositionally biased region" description="Basic and acidic residues" evidence="1">
    <location>
        <begin position="36"/>
        <end position="53"/>
    </location>
</feature>
<proteinExistence type="predicted"/>
<dbReference type="OrthoDB" id="5526744at2"/>
<feature type="transmembrane region" description="Helical" evidence="2">
    <location>
        <begin position="352"/>
        <end position="372"/>
    </location>
</feature>
<dbReference type="Proteomes" id="UP000217343">
    <property type="component" value="Chromosome"/>
</dbReference>
<keyword evidence="2" id="KW-0812">Transmembrane</keyword>
<keyword evidence="4" id="KW-1185">Reference proteome</keyword>
<evidence type="ECO:0000256" key="1">
    <source>
        <dbReference type="SAM" id="MobiDB-lite"/>
    </source>
</evidence>
<sequence length="374" mass="39963">MSDGKRRPGRPGRSEEPRIAPEEDEDATRDIPLVSRSEEPRRGPREPRYEETRMGPVEPLTEETRMGPLEDFAEAPSQETRMGPLEDFAGEPPLETRMGPLEDFSEPPPARPGRPRGAARSARAEPPALPAAEDFADLRPSSPPKARGVPEAKATPGRVGAPEKHASARKASASPASVGVVRLSPLEPLGAKVVAEEEAPALRTMFANHSALLAEQLRDALSAKMYGRGPHRVLRIDEPEGPSTAGGKLARQAISLVPRKGSGPSLTCGWVDVSKREAQLRNFEAVAKRYESHHGEPLEMQAEEYERFLTDVEAVLAQAVIKVRVIVPEEPGAVRVAGPAAAARVKGVPPMLAGALAVLAFVLGLLAGRMGLGG</sequence>